<evidence type="ECO:0000256" key="7">
    <source>
        <dbReference type="ARBA" id="ARBA00023136"/>
    </source>
</evidence>
<dbReference type="EnsemblMetazoa" id="PPAI003452-RA">
    <property type="protein sequence ID" value="PPAI003452-PA"/>
    <property type="gene ID" value="PPAI003452"/>
</dbReference>
<dbReference type="GO" id="GO:0140359">
    <property type="term" value="F:ABC-type transporter activity"/>
    <property type="evidence" value="ECO:0007669"/>
    <property type="project" value="InterPro"/>
</dbReference>
<name>A0A1B0D7C9_PHLPP</name>
<dbReference type="FunFam" id="3.40.50.300:FF:000482">
    <property type="entry name" value="Multidrug resistance-associated protein member 4"/>
    <property type="match status" value="1"/>
</dbReference>
<keyword evidence="2" id="KW-0813">Transport</keyword>
<dbReference type="Gene3D" id="3.40.50.300">
    <property type="entry name" value="P-loop containing nucleotide triphosphate hydrolases"/>
    <property type="match status" value="1"/>
</dbReference>
<dbReference type="PROSITE" id="PS50893">
    <property type="entry name" value="ABC_TRANSPORTER_2"/>
    <property type="match status" value="1"/>
</dbReference>
<dbReference type="PANTHER" id="PTHR24223">
    <property type="entry name" value="ATP-BINDING CASSETTE SUB-FAMILY C"/>
    <property type="match status" value="1"/>
</dbReference>
<dbReference type="VEuPathDB" id="VectorBase:PPAI003452"/>
<dbReference type="PROSITE" id="PS00211">
    <property type="entry name" value="ABC_TRANSPORTER_1"/>
    <property type="match status" value="1"/>
</dbReference>
<dbReference type="PANTHER" id="PTHR24223:SF448">
    <property type="entry name" value="FI20146P1-RELATED"/>
    <property type="match status" value="1"/>
</dbReference>
<dbReference type="GO" id="GO:0005524">
    <property type="term" value="F:ATP binding"/>
    <property type="evidence" value="ECO:0007669"/>
    <property type="project" value="UniProtKB-KW"/>
</dbReference>
<dbReference type="SUPFAM" id="SSF90123">
    <property type="entry name" value="ABC transporter transmembrane region"/>
    <property type="match status" value="1"/>
</dbReference>
<keyword evidence="11" id="KW-1185">Reference proteome</keyword>
<feature type="transmembrane region" description="Helical" evidence="9">
    <location>
        <begin position="28"/>
        <end position="55"/>
    </location>
</feature>
<dbReference type="InterPro" id="IPR027417">
    <property type="entry name" value="P-loop_NTPase"/>
</dbReference>
<dbReference type="VEuPathDB" id="VectorBase:PPAPM1_007506"/>
<accession>A0A1B0D7C9</accession>
<evidence type="ECO:0000256" key="1">
    <source>
        <dbReference type="ARBA" id="ARBA00004370"/>
    </source>
</evidence>
<dbReference type="InterPro" id="IPR050173">
    <property type="entry name" value="ABC_transporter_C-like"/>
</dbReference>
<keyword evidence="6 9" id="KW-1133">Transmembrane helix</keyword>
<dbReference type="EMBL" id="AJVK01026857">
    <property type="status" value="NOT_ANNOTATED_CDS"/>
    <property type="molecule type" value="Genomic_DNA"/>
</dbReference>
<dbReference type="PROSITE" id="PS50929">
    <property type="entry name" value="ABC_TM1F"/>
    <property type="match status" value="1"/>
</dbReference>
<keyword evidence="7 9" id="KW-0472">Membrane</keyword>
<dbReference type="InterPro" id="IPR011527">
    <property type="entry name" value="ABC1_TM_dom"/>
</dbReference>
<feature type="transmembrane region" description="Helical" evidence="9">
    <location>
        <begin position="553"/>
        <end position="579"/>
    </location>
</feature>
<dbReference type="Pfam" id="PF00664">
    <property type="entry name" value="ABC_membrane"/>
    <property type="match status" value="1"/>
</dbReference>
<dbReference type="InterPro" id="IPR017871">
    <property type="entry name" value="ABC_transporter-like_CS"/>
</dbReference>
<dbReference type="GO" id="GO:0016887">
    <property type="term" value="F:ATP hydrolysis activity"/>
    <property type="evidence" value="ECO:0007669"/>
    <property type="project" value="InterPro"/>
</dbReference>
<feature type="compositionally biased region" description="Polar residues" evidence="8">
    <location>
        <begin position="426"/>
        <end position="441"/>
    </location>
</feature>
<dbReference type="GO" id="GO:0016020">
    <property type="term" value="C:membrane"/>
    <property type="evidence" value="ECO:0007669"/>
    <property type="project" value="UniProtKB-SubCell"/>
</dbReference>
<proteinExistence type="predicted"/>
<dbReference type="InterPro" id="IPR036640">
    <property type="entry name" value="ABC1_TM_sf"/>
</dbReference>
<protein>
    <recommendedName>
        <fullName evidence="12">ABC transporter domain-containing protein</fullName>
    </recommendedName>
</protein>
<feature type="transmembrane region" description="Helical" evidence="9">
    <location>
        <begin position="465"/>
        <end position="486"/>
    </location>
</feature>
<dbReference type="InterPro" id="IPR003593">
    <property type="entry name" value="AAA+_ATPase"/>
</dbReference>
<dbReference type="CDD" id="cd03250">
    <property type="entry name" value="ABCC_MRP_domain1"/>
    <property type="match status" value="1"/>
</dbReference>
<reference evidence="10" key="1">
    <citation type="submission" date="2022-08" db="UniProtKB">
        <authorList>
            <consortium name="EnsemblMetazoa"/>
        </authorList>
    </citation>
    <scope>IDENTIFICATION</scope>
    <source>
        <strain evidence="10">Israel</strain>
    </source>
</reference>
<keyword evidence="5" id="KW-0067">ATP-binding</keyword>
<evidence type="ECO:0000256" key="4">
    <source>
        <dbReference type="ARBA" id="ARBA00022741"/>
    </source>
</evidence>
<evidence type="ECO:0000256" key="2">
    <source>
        <dbReference type="ARBA" id="ARBA00022448"/>
    </source>
</evidence>
<dbReference type="Proteomes" id="UP000092462">
    <property type="component" value="Unassembled WGS sequence"/>
</dbReference>
<keyword evidence="3 9" id="KW-0812">Transmembrane</keyword>
<dbReference type="EMBL" id="AJVK01026856">
    <property type="status" value="NOT_ANNOTATED_CDS"/>
    <property type="molecule type" value="Genomic_DNA"/>
</dbReference>
<evidence type="ECO:0000256" key="6">
    <source>
        <dbReference type="ARBA" id="ARBA00022989"/>
    </source>
</evidence>
<keyword evidence="4" id="KW-0547">Nucleotide-binding</keyword>
<evidence type="ECO:0000313" key="10">
    <source>
        <dbReference type="EnsemblMetazoa" id="PPAI003452-PA"/>
    </source>
</evidence>
<dbReference type="Gene3D" id="1.20.1560.10">
    <property type="entry name" value="ABC transporter type 1, transmembrane domain"/>
    <property type="match status" value="2"/>
</dbReference>
<dbReference type="SMART" id="SM00382">
    <property type="entry name" value="AAA"/>
    <property type="match status" value="1"/>
</dbReference>
<evidence type="ECO:0000256" key="5">
    <source>
        <dbReference type="ARBA" id="ARBA00022840"/>
    </source>
</evidence>
<dbReference type="AlphaFoldDB" id="A0A1B0D7C9"/>
<dbReference type="Pfam" id="PF00005">
    <property type="entry name" value="ABC_tran"/>
    <property type="match status" value="1"/>
</dbReference>
<evidence type="ECO:0000256" key="9">
    <source>
        <dbReference type="SAM" id="Phobius"/>
    </source>
</evidence>
<comment type="subcellular location">
    <subcellularLocation>
        <location evidence="1">Membrane</location>
    </subcellularLocation>
</comment>
<dbReference type="SUPFAM" id="SSF52540">
    <property type="entry name" value="P-loop containing nucleoside triphosphate hydrolases"/>
    <property type="match status" value="1"/>
</dbReference>
<evidence type="ECO:0000256" key="3">
    <source>
        <dbReference type="ARBA" id="ARBA00022692"/>
    </source>
</evidence>
<feature type="region of interest" description="Disordered" evidence="8">
    <location>
        <begin position="398"/>
        <end position="445"/>
    </location>
</feature>
<evidence type="ECO:0000256" key="8">
    <source>
        <dbReference type="SAM" id="MobiDB-lite"/>
    </source>
</evidence>
<organism evidence="10 11">
    <name type="scientific">Phlebotomus papatasi</name>
    <name type="common">Sandfly</name>
    <dbReference type="NCBI Taxonomy" id="29031"/>
    <lineage>
        <taxon>Eukaryota</taxon>
        <taxon>Metazoa</taxon>
        <taxon>Ecdysozoa</taxon>
        <taxon>Arthropoda</taxon>
        <taxon>Hexapoda</taxon>
        <taxon>Insecta</taxon>
        <taxon>Pterygota</taxon>
        <taxon>Neoptera</taxon>
        <taxon>Endopterygota</taxon>
        <taxon>Diptera</taxon>
        <taxon>Nematocera</taxon>
        <taxon>Psychodoidea</taxon>
        <taxon>Psychodidae</taxon>
        <taxon>Phlebotomus</taxon>
        <taxon>Phlebotomus</taxon>
    </lineage>
</organism>
<dbReference type="EMBL" id="AJVK01026858">
    <property type="status" value="NOT_ANNOTATED_CDS"/>
    <property type="molecule type" value="Genomic_DNA"/>
</dbReference>
<evidence type="ECO:0008006" key="12">
    <source>
        <dbReference type="Google" id="ProtNLM"/>
    </source>
</evidence>
<sequence>MLGATARPVPGAEGGPAKELKVIRYVSYIRGILLSFIIFSTRVSVFISLIAFALLGNVVTAEKAFVITSYYNILRQTMTIFFPQGIAQLAETLVSIKRIQKYMLYDETDIAQGILIADSSNESSNNEYEKIPNSTQSTITKASDDIKYIDSHESLPNLNLESKPMMNGNLNPVGITIKSLVAKWDPLVSENTLEDITLQIQPANLVAIIGPVGAGKSSLIQAILRELPASSGAIDINGVISYASQEPWLFSGTIRQNILFGQPMDKKRYREVVKRCALEKDFTLFANGDKTIVGERGQSLSGGQKARISLARAVYREAAIYLLDDPLSAVDTHVGRHLFDQCMRNFLRGKIVILVTHQLQYLQHADQIVILDKGRIQDVGTYESLKSSGLDFAQLLRESKGEDKPEEGEENRSRSGSKTYQRRISETSVESLEQTHDTPMQSEEARKEGSVGFAMYKKYFQASGGFCAFYWMMFFCITAQLCASAGDYFLTYWVNKEEQRNVALLMASSMDITNDSIVNVTEPMNVTSQNEGNFFDRLLRYIDGSGYDSYVDIYIFTALTVATVVITLSRSFIFFNLAVRAAKVLHNAMYMGVTKASMYFFNTNPSGRILNRFSKDMGQVDEFLPTVMIDVIQK</sequence>
<evidence type="ECO:0000313" key="11">
    <source>
        <dbReference type="Proteomes" id="UP000092462"/>
    </source>
</evidence>
<dbReference type="InterPro" id="IPR003439">
    <property type="entry name" value="ABC_transporter-like_ATP-bd"/>
</dbReference>